<protein>
    <submittedName>
        <fullName evidence="2">Uncharacterized protein</fullName>
    </submittedName>
</protein>
<name>F9CW47_9ARCH</name>
<keyword evidence="3" id="KW-1185">Reference proteome</keyword>
<reference evidence="2 3" key="1">
    <citation type="journal article" date="2011" name="J. Bacteriol.">
        <title>Genome Sequence of an Ammonia-Oxidizing Soil Archaeon, "Candidatus Nitrosoarchaeum koreensis" MY1.</title>
        <authorList>
            <person name="Kim B.K."/>
            <person name="Jung M.Y."/>
            <person name="Yu D.S."/>
            <person name="Park S.J."/>
            <person name="Oh T.K."/>
            <person name="Rhee S.K."/>
            <person name="Kim J.F."/>
        </authorList>
    </citation>
    <scope>NUCLEOTIDE SEQUENCE [LARGE SCALE GENOMIC DNA]</scope>
    <source>
        <strain evidence="2 3">MY1</strain>
    </source>
</reference>
<comment type="caution">
    <text evidence="2">The sequence shown here is derived from an EMBL/GenBank/DDBJ whole genome shotgun (WGS) entry which is preliminary data.</text>
</comment>
<dbReference type="EMBL" id="AFPU01000001">
    <property type="protein sequence ID" value="EGP93499.1"/>
    <property type="molecule type" value="Genomic_DNA"/>
</dbReference>
<sequence>MTYVSMLKKLFAKLQRNQKKTSNDVNAFKESKETKQN</sequence>
<feature type="region of interest" description="Disordered" evidence="1">
    <location>
        <begin position="15"/>
        <end position="37"/>
    </location>
</feature>
<organism evidence="2 3">
    <name type="scientific">Nitrosarchaeum koreense MY1</name>
    <dbReference type="NCBI Taxonomy" id="1001994"/>
    <lineage>
        <taxon>Archaea</taxon>
        <taxon>Nitrososphaerota</taxon>
        <taxon>Nitrososphaeria</taxon>
        <taxon>Nitrosopumilales</taxon>
        <taxon>Nitrosopumilaceae</taxon>
        <taxon>Nitrosarchaeum</taxon>
    </lineage>
</organism>
<proteinExistence type="predicted"/>
<evidence type="ECO:0000256" key="1">
    <source>
        <dbReference type="SAM" id="MobiDB-lite"/>
    </source>
</evidence>
<gene>
    <name evidence="2" type="ORF">MY1_0737</name>
</gene>
<accession>F9CW47</accession>
<dbReference type="STRING" id="1001994.MY1_0737"/>
<dbReference type="AlphaFoldDB" id="F9CW47"/>
<evidence type="ECO:0000313" key="3">
    <source>
        <dbReference type="Proteomes" id="UP000004440"/>
    </source>
</evidence>
<dbReference type="Proteomes" id="UP000004440">
    <property type="component" value="Unassembled WGS sequence"/>
</dbReference>
<evidence type="ECO:0000313" key="2">
    <source>
        <dbReference type="EMBL" id="EGP93499.1"/>
    </source>
</evidence>
<feature type="compositionally biased region" description="Basic and acidic residues" evidence="1">
    <location>
        <begin position="27"/>
        <end position="37"/>
    </location>
</feature>